<sequence length="216" mass="24415">MSREAWLMNPLLCLIGLGLFFWVPCGWSMEVTAPANIQAMNGTNTRLSCTFNSCYKVNNKKFSMNWTYKECDNCSEQTFFTFQQKIINLKLDRFKDRIEFTGNPNVNDLSVTLRDVKLDDQGVYTCYVLNPPDRYSDHKKINLQVITEAPPERDSTVAVIVGASVGGFLAVVILVLMIVKCVRRKKQQKLNAEDQKTEEEGKTDGEGSPEEGAKLP</sequence>
<organism evidence="13 14">
    <name type="scientific">Geotrypetes seraphini</name>
    <name type="common">Gaboon caecilian</name>
    <name type="synonym">Caecilia seraphini</name>
    <dbReference type="NCBI Taxonomy" id="260995"/>
    <lineage>
        <taxon>Eukaryota</taxon>
        <taxon>Metazoa</taxon>
        <taxon>Chordata</taxon>
        <taxon>Craniata</taxon>
        <taxon>Vertebrata</taxon>
        <taxon>Euteleostomi</taxon>
        <taxon>Amphibia</taxon>
        <taxon>Gymnophiona</taxon>
        <taxon>Geotrypetes</taxon>
    </lineage>
</organism>
<keyword evidence="5 10" id="KW-0472">Membrane</keyword>
<dbReference type="PANTHER" id="PTHR13869:SF3">
    <property type="entry name" value="SODIUM CHANNEL SUBUNIT BETA-2"/>
    <property type="match status" value="1"/>
</dbReference>
<keyword evidence="4 10" id="KW-1133">Transmembrane helix</keyword>
<dbReference type="KEGG" id="gsh:117347664"/>
<dbReference type="Gene3D" id="2.60.40.10">
    <property type="entry name" value="Immunoglobulins"/>
    <property type="match status" value="1"/>
</dbReference>
<dbReference type="CTD" id="6327"/>
<name>A0A6P8NUW4_GEOSA</name>
<protein>
    <submittedName>
        <fullName evidence="14">Sodium channel subunit beta-2 isoform X1</fullName>
    </submittedName>
</protein>
<dbReference type="GO" id="GO:0005886">
    <property type="term" value="C:plasma membrane"/>
    <property type="evidence" value="ECO:0007669"/>
    <property type="project" value="TreeGrafter"/>
</dbReference>
<keyword evidence="13" id="KW-1185">Reference proteome</keyword>
<keyword evidence="6" id="KW-1015">Disulfide bond</keyword>
<feature type="chain" id="PRO_5027790653" evidence="11">
    <location>
        <begin position="29"/>
        <end position="216"/>
    </location>
</feature>
<feature type="compositionally biased region" description="Basic and acidic residues" evidence="9">
    <location>
        <begin position="191"/>
        <end position="216"/>
    </location>
</feature>
<evidence type="ECO:0000256" key="2">
    <source>
        <dbReference type="ARBA" id="ARBA00022692"/>
    </source>
</evidence>
<keyword evidence="2 10" id="KW-0812">Transmembrane</keyword>
<reference evidence="14" key="1">
    <citation type="submission" date="2025-08" db="UniProtKB">
        <authorList>
            <consortium name="RefSeq"/>
        </authorList>
    </citation>
    <scope>IDENTIFICATION</scope>
</reference>
<feature type="region of interest" description="Disordered" evidence="9">
    <location>
        <begin position="185"/>
        <end position="216"/>
    </location>
</feature>
<accession>A0A6P8NUW4</accession>
<feature type="domain" description="Ig-like" evidence="12">
    <location>
        <begin position="24"/>
        <end position="142"/>
    </location>
</feature>
<keyword evidence="7" id="KW-0325">Glycoprotein</keyword>
<evidence type="ECO:0000256" key="3">
    <source>
        <dbReference type="ARBA" id="ARBA00022729"/>
    </source>
</evidence>
<dbReference type="Pfam" id="PF07686">
    <property type="entry name" value="V-set"/>
    <property type="match status" value="1"/>
</dbReference>
<dbReference type="InterPro" id="IPR013106">
    <property type="entry name" value="Ig_V-set"/>
</dbReference>
<dbReference type="GO" id="GO:0034220">
    <property type="term" value="P:monoatomic ion transmembrane transport"/>
    <property type="evidence" value="ECO:0007669"/>
    <property type="project" value="UniProtKB-KW"/>
</dbReference>
<keyword evidence="14" id="KW-0407">Ion channel</keyword>
<dbReference type="PANTHER" id="PTHR13869">
    <property type="entry name" value="MYELIN P0 RELATED"/>
    <property type="match status" value="1"/>
</dbReference>
<dbReference type="SMART" id="SM00409">
    <property type="entry name" value="IG"/>
    <property type="match status" value="1"/>
</dbReference>
<comment type="subcellular location">
    <subcellularLocation>
        <location evidence="1">Membrane</location>
        <topology evidence="1">Single-pass type I membrane protein</topology>
    </subcellularLocation>
</comment>
<evidence type="ECO:0000256" key="9">
    <source>
        <dbReference type="SAM" id="MobiDB-lite"/>
    </source>
</evidence>
<keyword evidence="3 11" id="KW-0732">Signal</keyword>
<dbReference type="Proteomes" id="UP000515159">
    <property type="component" value="Chromosome 13"/>
</dbReference>
<evidence type="ECO:0000256" key="7">
    <source>
        <dbReference type="ARBA" id="ARBA00023180"/>
    </source>
</evidence>
<evidence type="ECO:0000256" key="8">
    <source>
        <dbReference type="ARBA" id="ARBA00023319"/>
    </source>
</evidence>
<evidence type="ECO:0000256" key="6">
    <source>
        <dbReference type="ARBA" id="ARBA00023157"/>
    </source>
</evidence>
<evidence type="ECO:0000256" key="1">
    <source>
        <dbReference type="ARBA" id="ARBA00004479"/>
    </source>
</evidence>
<dbReference type="OrthoDB" id="8750716at2759"/>
<dbReference type="InterPro" id="IPR013783">
    <property type="entry name" value="Ig-like_fold"/>
</dbReference>
<feature type="transmembrane region" description="Helical" evidence="10">
    <location>
        <begin position="157"/>
        <end position="179"/>
    </location>
</feature>
<evidence type="ECO:0000313" key="13">
    <source>
        <dbReference type="Proteomes" id="UP000515159"/>
    </source>
</evidence>
<evidence type="ECO:0000256" key="10">
    <source>
        <dbReference type="SAM" id="Phobius"/>
    </source>
</evidence>
<dbReference type="PROSITE" id="PS50835">
    <property type="entry name" value="IG_LIKE"/>
    <property type="match status" value="1"/>
</dbReference>
<dbReference type="InterPro" id="IPR036179">
    <property type="entry name" value="Ig-like_dom_sf"/>
</dbReference>
<dbReference type="GeneID" id="117347664"/>
<dbReference type="InterPro" id="IPR000920">
    <property type="entry name" value="Myelin_P0-rel"/>
</dbReference>
<evidence type="ECO:0000256" key="4">
    <source>
        <dbReference type="ARBA" id="ARBA00022989"/>
    </source>
</evidence>
<dbReference type="RefSeq" id="XP_033774764.1">
    <property type="nucleotide sequence ID" value="XM_033918873.1"/>
</dbReference>
<evidence type="ECO:0000313" key="14">
    <source>
        <dbReference type="RefSeq" id="XP_033774764.1"/>
    </source>
</evidence>
<dbReference type="FunCoup" id="A0A6P8NUW4">
    <property type="interactions" value="98"/>
</dbReference>
<proteinExistence type="predicted"/>
<keyword evidence="14" id="KW-0813">Transport</keyword>
<evidence type="ECO:0000256" key="11">
    <source>
        <dbReference type="SAM" id="SignalP"/>
    </source>
</evidence>
<dbReference type="InParanoid" id="A0A6P8NUW4"/>
<keyword evidence="8" id="KW-0393">Immunoglobulin domain</keyword>
<dbReference type="SUPFAM" id="SSF48726">
    <property type="entry name" value="Immunoglobulin"/>
    <property type="match status" value="1"/>
</dbReference>
<gene>
    <name evidence="14" type="primary">SCN2B</name>
</gene>
<dbReference type="InterPro" id="IPR003599">
    <property type="entry name" value="Ig_sub"/>
</dbReference>
<evidence type="ECO:0000259" key="12">
    <source>
        <dbReference type="PROSITE" id="PS50835"/>
    </source>
</evidence>
<dbReference type="InterPro" id="IPR007110">
    <property type="entry name" value="Ig-like_dom"/>
</dbReference>
<evidence type="ECO:0000256" key="5">
    <source>
        <dbReference type="ARBA" id="ARBA00023136"/>
    </source>
</evidence>
<keyword evidence="14" id="KW-0406">Ion transport</keyword>
<dbReference type="AlphaFoldDB" id="A0A6P8NUW4"/>
<feature type="signal peptide" evidence="11">
    <location>
        <begin position="1"/>
        <end position="28"/>
    </location>
</feature>
<dbReference type="PRINTS" id="PR00213">
    <property type="entry name" value="MYELINP0"/>
</dbReference>